<organism evidence="1">
    <name type="scientific">Ankistrodesmus falcatus</name>
    <dbReference type="NCBI Taxonomy" id="52960"/>
    <lineage>
        <taxon>Eukaryota</taxon>
        <taxon>Viridiplantae</taxon>
        <taxon>Chlorophyta</taxon>
        <taxon>core chlorophytes</taxon>
        <taxon>Chlorophyceae</taxon>
        <taxon>CS clade</taxon>
        <taxon>Sphaeropleales</taxon>
        <taxon>Selenastraceae</taxon>
        <taxon>Ankistrodesmus</taxon>
    </lineage>
</organism>
<proteinExistence type="predicted"/>
<gene>
    <name evidence="1" type="primary">rps4</name>
</gene>
<sequence>MWMLYDPSLVPGITWPVKHKKMLLAKMRAYKALSQLMGKPQKKYLATNLQKFASISNQTTPILWSIAGGLESQKTSVLVKSNFVCTLPAASYSISIGNFTVNGQTMQKSLGFNYAGDILSYNVMANNDSENLAGKKQSFSSFFSKVFSYGPLKSTGSPIPMNAVQPFLWLSSFYNYGKILDFYGQPKGILKKRRFYRKHNNFQGKVK</sequence>
<protein>
    <submittedName>
        <fullName evidence="1">Ribosomal protein S4</fullName>
    </submittedName>
</protein>
<evidence type="ECO:0000313" key="1">
    <source>
        <dbReference type="EMBL" id="QMS48918.1"/>
    </source>
</evidence>
<keyword evidence="1" id="KW-0496">Mitochondrion</keyword>
<dbReference type="RefSeq" id="YP_009944749.1">
    <property type="nucleotide sequence ID" value="NC_051461.1"/>
</dbReference>
<dbReference type="GO" id="GO:0005840">
    <property type="term" value="C:ribosome"/>
    <property type="evidence" value="ECO:0007669"/>
    <property type="project" value="UniProtKB-KW"/>
</dbReference>
<keyword evidence="1" id="KW-0689">Ribosomal protein</keyword>
<dbReference type="GeneID" id="60235204"/>
<dbReference type="EMBL" id="MT701044">
    <property type="protein sequence ID" value="QMS48918.1"/>
    <property type="molecule type" value="Genomic_DNA"/>
</dbReference>
<dbReference type="AlphaFoldDB" id="A0A7L7K5R0"/>
<reference evidence="1" key="1">
    <citation type="submission" date="2020-06" db="EMBL/GenBank/DDBJ databases">
        <authorList>
            <person name="Cobos M."/>
            <person name="Grandez G.E."/>
            <person name="Rodriguez H.N."/>
            <person name="Castro C.G."/>
            <person name="Maddox J.D."/>
            <person name="Paredes J.D."/>
            <person name="Estela S.L."/>
            <person name="Adrianzen P.M."/>
            <person name="Marapara J.L."/>
            <person name="Tresierra A.B."/>
            <person name="Saldana J.R."/>
            <person name="Castro J.C."/>
        </authorList>
    </citation>
    <scope>NUCLEOTIDE SEQUENCE</scope>
    <source>
        <strain evidence="1">UCP001</strain>
    </source>
</reference>
<geneLocation type="mitochondrion" evidence="1"/>
<accession>A0A7L7K5R0</accession>
<name>A0A7L7K5R0_9CHLO</name>
<keyword evidence="1" id="KW-0687">Ribonucleoprotein</keyword>